<dbReference type="Gene3D" id="1.20.5.170">
    <property type="match status" value="1"/>
</dbReference>
<sequence>MSSRKHISTTRNFSSRSLGSHDAFKRTRPHLGNSYFGFGNQPALGSSLTAVVTDRSLLEPVKLNLDPNIHAIKVQEKEQIKTLNDRFASFIDKVRHLEQQNKVLETKLQLLQSSPPTESNMEYTFNMYISTLQSELSTLQNNEAYLNAELHSVESLVEDNKRKYEEEINKRYTAENDFVCLKKDVDSDYLGRINLEEMLSGVQQEFDFLKALYAEEVRELKEQLKDTSVVVEMDNSRELNMKQVVKEVKSQFEEVSARSRKEAEAWYKNKFDLVSSQAEQNSSDIKSTKHEIAKIKRLITKLQADIMAAKEKCKSVDGRIVEAERHGEEAVLDAKQQLKQLVEALKKAKQDMTRQVREYQGLMNIKLGLDVEIATYKKLLEGEENRIGQDSVIRVQTVPNTSHTESVKTIICTNVHVKTSETQDNDVISAK</sequence>
<keyword evidence="7" id="KW-1185">Reference proteome</keyword>
<evidence type="ECO:0000256" key="1">
    <source>
        <dbReference type="ARBA" id="ARBA00022754"/>
    </source>
</evidence>
<dbReference type="InterPro" id="IPR018039">
    <property type="entry name" value="IF_conserved"/>
</dbReference>
<dbReference type="FunFam" id="1.20.5.1160:FF:000001">
    <property type="entry name" value="Keratin type II"/>
    <property type="match status" value="1"/>
</dbReference>
<organism evidence="7 8">
    <name type="scientific">Ictalurus punctatus</name>
    <name type="common">Channel catfish</name>
    <name type="synonym">Silurus punctatus</name>
    <dbReference type="NCBI Taxonomy" id="7998"/>
    <lineage>
        <taxon>Eukaryota</taxon>
        <taxon>Metazoa</taxon>
        <taxon>Chordata</taxon>
        <taxon>Craniata</taxon>
        <taxon>Vertebrata</taxon>
        <taxon>Euteleostomi</taxon>
        <taxon>Actinopterygii</taxon>
        <taxon>Neopterygii</taxon>
        <taxon>Teleostei</taxon>
        <taxon>Ostariophysi</taxon>
        <taxon>Siluriformes</taxon>
        <taxon>Ictaluridae</taxon>
        <taxon>Ictalurus</taxon>
    </lineage>
</organism>
<dbReference type="PROSITE" id="PS00226">
    <property type="entry name" value="IF_ROD_1"/>
    <property type="match status" value="1"/>
</dbReference>
<name>A0A2D0QXJ4_ICTPU</name>
<dbReference type="InterPro" id="IPR003054">
    <property type="entry name" value="Keratin_II"/>
</dbReference>
<feature type="coiled-coil region" evidence="4">
    <location>
        <begin position="285"/>
        <end position="362"/>
    </location>
</feature>
<reference evidence="7" key="1">
    <citation type="journal article" date="2016" name="Nat. Commun.">
        <title>The channel catfish genome sequence provides insights into the evolution of scale formation in teleosts.</title>
        <authorList>
            <person name="Liu Z."/>
            <person name="Liu S."/>
            <person name="Yao J."/>
            <person name="Bao L."/>
            <person name="Zhang J."/>
            <person name="Li Y."/>
            <person name="Jiang C."/>
            <person name="Sun L."/>
            <person name="Wang R."/>
            <person name="Zhang Y."/>
            <person name="Zhou T."/>
            <person name="Zeng Q."/>
            <person name="Fu Q."/>
            <person name="Gao S."/>
            <person name="Li N."/>
            <person name="Koren S."/>
            <person name="Jiang Y."/>
            <person name="Zimin A."/>
            <person name="Xu P."/>
            <person name="Phillippy A.M."/>
            <person name="Geng X."/>
            <person name="Song L."/>
            <person name="Sun F."/>
            <person name="Li C."/>
            <person name="Wang X."/>
            <person name="Chen A."/>
            <person name="Jin Y."/>
            <person name="Yuan Z."/>
            <person name="Yang Y."/>
            <person name="Tan S."/>
            <person name="Peatman E."/>
            <person name="Lu J."/>
            <person name="Qin Z."/>
            <person name="Dunham R."/>
            <person name="Li Z."/>
            <person name="Sonstegard T."/>
            <person name="Feng J."/>
            <person name="Danzmann R.G."/>
            <person name="Schroeder S."/>
            <person name="Scheffler B."/>
            <person name="Duke M.V."/>
            <person name="Ballard L."/>
            <person name="Kucuktas H."/>
            <person name="Kaltenboeck L."/>
            <person name="Liu H."/>
            <person name="Armbruster J."/>
            <person name="Xie Y."/>
            <person name="Kirby M.L."/>
            <person name="Tian Y."/>
            <person name="Flanagan M.E."/>
            <person name="Mu W."/>
            <person name="Waldbieser G.C."/>
        </authorList>
    </citation>
    <scope>NUCLEOTIDE SEQUENCE [LARGE SCALE GENOMIC DNA]</scope>
    <source>
        <strain evidence="7">SDA103</strain>
    </source>
</reference>
<dbReference type="AlphaFoldDB" id="A0A2D0QXJ4"/>
<dbReference type="GO" id="GO:0031424">
    <property type="term" value="P:keratinization"/>
    <property type="evidence" value="ECO:0007669"/>
    <property type="project" value="TreeGrafter"/>
</dbReference>
<dbReference type="RefSeq" id="XP_017322471.1">
    <property type="nucleotide sequence ID" value="XM_017466982.3"/>
</dbReference>
<evidence type="ECO:0000256" key="4">
    <source>
        <dbReference type="SAM" id="Coils"/>
    </source>
</evidence>
<evidence type="ECO:0000256" key="2">
    <source>
        <dbReference type="ARBA" id="ARBA00023054"/>
    </source>
</evidence>
<evidence type="ECO:0000313" key="8">
    <source>
        <dbReference type="RefSeq" id="XP_017322471.1"/>
    </source>
</evidence>
<feature type="compositionally biased region" description="Polar residues" evidence="5">
    <location>
        <begin position="9"/>
        <end position="18"/>
    </location>
</feature>
<dbReference type="Proteomes" id="UP000221080">
    <property type="component" value="Chromosome 5"/>
</dbReference>
<dbReference type="GO" id="GO:0005615">
    <property type="term" value="C:extracellular space"/>
    <property type="evidence" value="ECO:0007669"/>
    <property type="project" value="TreeGrafter"/>
</dbReference>
<feature type="domain" description="IF rod" evidence="6">
    <location>
        <begin position="76"/>
        <end position="387"/>
    </location>
</feature>
<dbReference type="OMA" id="SEASCHH"/>
<evidence type="ECO:0000256" key="3">
    <source>
        <dbReference type="RuleBase" id="RU000685"/>
    </source>
</evidence>
<dbReference type="PANTHER" id="PTHR45616:SF9">
    <property type="entry name" value="KERATIN, TYPE II CYTOSKELETAL 8-RELATED"/>
    <property type="match status" value="1"/>
</dbReference>
<dbReference type="Gene3D" id="1.20.5.500">
    <property type="entry name" value="Single helix bin"/>
    <property type="match status" value="1"/>
</dbReference>
<proteinExistence type="inferred from homology"/>
<keyword evidence="2 4" id="KW-0175">Coiled coil</keyword>
<dbReference type="GO" id="GO:0030280">
    <property type="term" value="F:structural constituent of skin epidermis"/>
    <property type="evidence" value="ECO:0007669"/>
    <property type="project" value="TreeGrafter"/>
</dbReference>
<feature type="coiled-coil region" evidence="4">
    <location>
        <begin position="80"/>
        <end position="114"/>
    </location>
</feature>
<feature type="region of interest" description="Disordered" evidence="5">
    <location>
        <begin position="1"/>
        <end position="20"/>
    </location>
</feature>
<gene>
    <name evidence="8" type="primary">si:dkey-222n6.2</name>
</gene>
<dbReference type="SMART" id="SM01391">
    <property type="entry name" value="Filament"/>
    <property type="match status" value="1"/>
</dbReference>
<dbReference type="InterPro" id="IPR039008">
    <property type="entry name" value="IF_rod_dom"/>
</dbReference>
<accession>A0A2D0QXJ4</accession>
<dbReference type="PANTHER" id="PTHR45616">
    <property type="entry name" value="GATA-TYPE DOMAIN-CONTAINING PROTEIN"/>
    <property type="match status" value="1"/>
</dbReference>
<dbReference type="GO" id="GO:0045109">
    <property type="term" value="P:intermediate filament organization"/>
    <property type="evidence" value="ECO:0007669"/>
    <property type="project" value="TreeGrafter"/>
</dbReference>
<dbReference type="Gene3D" id="1.20.5.1160">
    <property type="entry name" value="Vasodilator-stimulated phosphoprotein"/>
    <property type="match status" value="1"/>
</dbReference>
<dbReference type="GeneID" id="108264965"/>
<dbReference type="KEGG" id="ipu:108264965"/>
<keyword evidence="1 3" id="KW-0403">Intermediate filament</keyword>
<reference evidence="8" key="2">
    <citation type="submission" date="2025-08" db="UniProtKB">
        <authorList>
            <consortium name="RefSeq"/>
        </authorList>
    </citation>
    <scope>IDENTIFICATION</scope>
    <source>
        <tissue evidence="8">Blood</tissue>
    </source>
</reference>
<dbReference type="STRING" id="7998.ENSIPUP00000020067"/>
<dbReference type="GO" id="GO:0045095">
    <property type="term" value="C:keratin filament"/>
    <property type="evidence" value="ECO:0007669"/>
    <property type="project" value="InterPro"/>
</dbReference>
<evidence type="ECO:0000259" key="6">
    <source>
        <dbReference type="PROSITE" id="PS51842"/>
    </source>
</evidence>
<dbReference type="Pfam" id="PF00038">
    <property type="entry name" value="Filament"/>
    <property type="match status" value="1"/>
</dbReference>
<dbReference type="OrthoDB" id="2441647at2759"/>
<dbReference type="FunFam" id="1.20.5.170:FF:000004">
    <property type="entry name" value="Keratin, type II cytoskeletal 5"/>
    <property type="match status" value="1"/>
</dbReference>
<dbReference type="PROSITE" id="PS51842">
    <property type="entry name" value="IF_ROD_2"/>
    <property type="match status" value="1"/>
</dbReference>
<evidence type="ECO:0000313" key="7">
    <source>
        <dbReference type="Proteomes" id="UP000221080"/>
    </source>
</evidence>
<comment type="similarity">
    <text evidence="3">Belongs to the intermediate filament family.</text>
</comment>
<dbReference type="PRINTS" id="PR01276">
    <property type="entry name" value="TYPE2KERATIN"/>
</dbReference>
<evidence type="ECO:0000256" key="5">
    <source>
        <dbReference type="SAM" id="MobiDB-lite"/>
    </source>
</evidence>
<protein>
    <submittedName>
        <fullName evidence="8">Keratin, type II cytoskeletal 8</fullName>
    </submittedName>
</protein>
<dbReference type="SUPFAM" id="SSF64593">
    <property type="entry name" value="Intermediate filament protein, coiled coil region"/>
    <property type="match status" value="2"/>
</dbReference>